<feature type="compositionally biased region" description="Basic and acidic residues" evidence="2">
    <location>
        <begin position="29"/>
        <end position="39"/>
    </location>
</feature>
<feature type="region of interest" description="Disordered" evidence="2">
    <location>
        <begin position="478"/>
        <end position="512"/>
    </location>
</feature>
<feature type="region of interest" description="Disordered" evidence="2">
    <location>
        <begin position="66"/>
        <end position="102"/>
    </location>
</feature>
<accession>A0A9W6TUK0</accession>
<dbReference type="OrthoDB" id="167703at2759"/>
<feature type="compositionally biased region" description="Basic and acidic residues" evidence="2">
    <location>
        <begin position="395"/>
        <end position="404"/>
    </location>
</feature>
<feature type="compositionally biased region" description="Low complexity" evidence="2">
    <location>
        <begin position="10"/>
        <end position="28"/>
    </location>
</feature>
<dbReference type="Proteomes" id="UP001165083">
    <property type="component" value="Unassembled WGS sequence"/>
</dbReference>
<comment type="caution">
    <text evidence="4">The sequence shown here is derived from an EMBL/GenBank/DDBJ whole genome shotgun (WGS) entry which is preliminary data.</text>
</comment>
<dbReference type="EMBL" id="BSXW01000371">
    <property type="protein sequence ID" value="GMF20262.1"/>
    <property type="molecule type" value="Genomic_DNA"/>
</dbReference>
<evidence type="ECO:0000256" key="1">
    <source>
        <dbReference type="SAM" id="Coils"/>
    </source>
</evidence>
<feature type="region of interest" description="Disordered" evidence="2">
    <location>
        <begin position="1"/>
        <end position="45"/>
    </location>
</feature>
<reference evidence="4" key="1">
    <citation type="submission" date="2023-04" db="EMBL/GenBank/DDBJ databases">
        <title>Phytophthora lilii NBRC 32176.</title>
        <authorList>
            <person name="Ichikawa N."/>
            <person name="Sato H."/>
            <person name="Tonouchi N."/>
        </authorList>
    </citation>
    <scope>NUCLEOTIDE SEQUENCE</scope>
    <source>
        <strain evidence="4">NBRC 32176</strain>
    </source>
</reference>
<feature type="compositionally biased region" description="Low complexity" evidence="2">
    <location>
        <begin position="487"/>
        <end position="499"/>
    </location>
</feature>
<feature type="region of interest" description="Disordered" evidence="2">
    <location>
        <begin position="188"/>
        <end position="225"/>
    </location>
</feature>
<evidence type="ECO:0000313" key="5">
    <source>
        <dbReference type="Proteomes" id="UP001165083"/>
    </source>
</evidence>
<proteinExistence type="predicted"/>
<feature type="region of interest" description="Disordered" evidence="2">
    <location>
        <begin position="571"/>
        <end position="596"/>
    </location>
</feature>
<feature type="compositionally biased region" description="Polar residues" evidence="2">
    <location>
        <begin position="67"/>
        <end position="80"/>
    </location>
</feature>
<evidence type="ECO:0000256" key="2">
    <source>
        <dbReference type="SAM" id="MobiDB-lite"/>
    </source>
</evidence>
<sequence>MACTSPNQWALASPTTSSSSRSSRLHLASGDRQDEVGDDAREEQDATLLDHVRQLVVDLLLDEDARQSSSNEAAGQSADQQLAGRDAKRHSNNPEADEDVTARERLLEEKLARALMELAAEQDNLRLAAKAGNALLEELSAAREEIDTLQDELEAAQLDRDRSARDVQRLRDQNAALEAELQRYDAPYGAWDSNGQQNELSQHQQVQLQRRPSLTSRSGSFSRTDSCERCASREVEMAQLELRADELRRRCLELELAREREQQRQRELCEEIKELQQSNKDQHLETARAQQDLEFITTQLEQKTREVANVQAVRDTLRRTARRLEAENEDLRVRLEARDEHVTKLESSKARAATQLQVAENRTSSAQAETKRVTETLEQLQKQLERALLQQKAGQKVDDARNSGEVELEPSEKETDDMEQLLQDATREVAALRLENRILRRQNSSEAGSDGTRVRGRRRKTLCTGSAGMTAAEVLALGNREAKRSDTSSVSSKSDSGSDIEPTTARSSELPPLEIEAVKINIAAANTKPVEIPSGEKKKRRKMSLELSWDDSKTQFTVGTSVENTSSVIFEEKSRDSSVGSGLDTKPGDEQRQSSTVGMAPSIIKRPTALARLSHVNEHCVISGATGINSPDVRFYGVEGKQPARRSTIGGPEHARGRELAIEELKRDAAESPPKSPLYLGLSFIACATAATAAGLLVRR</sequence>
<keyword evidence="5" id="KW-1185">Reference proteome</keyword>
<feature type="compositionally biased region" description="Acidic residues" evidence="2">
    <location>
        <begin position="406"/>
        <end position="417"/>
    </location>
</feature>
<keyword evidence="3" id="KW-0812">Transmembrane</keyword>
<feature type="region of interest" description="Disordered" evidence="2">
    <location>
        <begin position="443"/>
        <end position="465"/>
    </location>
</feature>
<feature type="compositionally biased region" description="Polar residues" evidence="2">
    <location>
        <begin position="193"/>
        <end position="224"/>
    </location>
</feature>
<evidence type="ECO:0000313" key="4">
    <source>
        <dbReference type="EMBL" id="GMF20262.1"/>
    </source>
</evidence>
<keyword evidence="3" id="KW-0472">Membrane</keyword>
<feature type="region of interest" description="Disordered" evidence="2">
    <location>
        <begin position="391"/>
        <end position="417"/>
    </location>
</feature>
<gene>
    <name evidence="4" type="ORF">Plil01_000785100</name>
</gene>
<name>A0A9W6TUK0_9STRA</name>
<dbReference type="AlphaFoldDB" id="A0A9W6TUK0"/>
<feature type="transmembrane region" description="Helical" evidence="3">
    <location>
        <begin position="678"/>
        <end position="698"/>
    </location>
</feature>
<organism evidence="4 5">
    <name type="scientific">Phytophthora lilii</name>
    <dbReference type="NCBI Taxonomy" id="2077276"/>
    <lineage>
        <taxon>Eukaryota</taxon>
        <taxon>Sar</taxon>
        <taxon>Stramenopiles</taxon>
        <taxon>Oomycota</taxon>
        <taxon>Peronosporomycetes</taxon>
        <taxon>Peronosporales</taxon>
        <taxon>Peronosporaceae</taxon>
        <taxon>Phytophthora</taxon>
    </lineage>
</organism>
<feature type="coiled-coil region" evidence="1">
    <location>
        <begin position="104"/>
        <end position="187"/>
    </location>
</feature>
<keyword evidence="3" id="KW-1133">Transmembrane helix</keyword>
<keyword evidence="1" id="KW-0175">Coiled coil</keyword>
<protein>
    <submittedName>
        <fullName evidence="4">Unnamed protein product</fullName>
    </submittedName>
</protein>
<evidence type="ECO:0000256" key="3">
    <source>
        <dbReference type="SAM" id="Phobius"/>
    </source>
</evidence>